<dbReference type="Proteomes" id="UP000663836">
    <property type="component" value="Unassembled WGS sequence"/>
</dbReference>
<dbReference type="EMBL" id="CAJNOT010001477">
    <property type="protein sequence ID" value="CAF1205066.1"/>
    <property type="molecule type" value="Genomic_DNA"/>
</dbReference>
<evidence type="ECO:0000313" key="1">
    <source>
        <dbReference type="EMBL" id="CAF1205066.1"/>
    </source>
</evidence>
<comment type="caution">
    <text evidence="1">The sequence shown here is derived from an EMBL/GenBank/DDBJ whole genome shotgun (WGS) entry which is preliminary data.</text>
</comment>
<sequence>MNNHIGESSTTTKTFRFNSGQLLTLNECQIEKIPYLTALVSAGPYFNSIKINEGYYLLDSRINYEDFQFVLESISFHSVRQIFIDLPKNYNILAIIALLDFIGIEPVRCPTLEEIDSSFFWNLECGDTLGTYQLIYKSSDAKDMAVRFAIALAKEEYDFRNRTIIDQIYWFIMFILSAYELFETNLRYHVCKIAENYFSIFCPSLLKCLYRLERRTEKEIQEKSISTSNHINPYQENNILWDLNTFNKNCTWHVWDDRDEDLEPICNKVLKYMYKCLLSTVLEQVSAKTPDHKFDGFDPLQFYPWITVRNP</sequence>
<dbReference type="EMBL" id="CAJOBD010006856">
    <property type="protein sequence ID" value="CAF4072281.1"/>
    <property type="molecule type" value="Genomic_DNA"/>
</dbReference>
<name>A0A814WP46_9BILA</name>
<protein>
    <submittedName>
        <fullName evidence="1">Uncharacterized protein</fullName>
    </submittedName>
</protein>
<reference evidence="1" key="1">
    <citation type="submission" date="2021-02" db="EMBL/GenBank/DDBJ databases">
        <authorList>
            <person name="Nowell W R."/>
        </authorList>
    </citation>
    <scope>NUCLEOTIDE SEQUENCE</scope>
</reference>
<evidence type="ECO:0000313" key="2">
    <source>
        <dbReference type="EMBL" id="CAF4072281.1"/>
    </source>
</evidence>
<gene>
    <name evidence="2" type="ORF">JBS370_LOCUS30225</name>
    <name evidence="1" type="ORF">ZHD862_LOCUS23062</name>
</gene>
<dbReference type="Proteomes" id="UP000663864">
    <property type="component" value="Unassembled WGS sequence"/>
</dbReference>
<accession>A0A814WP46</accession>
<dbReference type="AlphaFoldDB" id="A0A814WP46"/>
<organism evidence="1 3">
    <name type="scientific">Rotaria sordida</name>
    <dbReference type="NCBI Taxonomy" id="392033"/>
    <lineage>
        <taxon>Eukaryota</taxon>
        <taxon>Metazoa</taxon>
        <taxon>Spiralia</taxon>
        <taxon>Gnathifera</taxon>
        <taxon>Rotifera</taxon>
        <taxon>Eurotatoria</taxon>
        <taxon>Bdelloidea</taxon>
        <taxon>Philodinida</taxon>
        <taxon>Philodinidae</taxon>
        <taxon>Rotaria</taxon>
    </lineage>
</organism>
<proteinExistence type="predicted"/>
<evidence type="ECO:0000313" key="3">
    <source>
        <dbReference type="Proteomes" id="UP000663864"/>
    </source>
</evidence>